<dbReference type="PANTHER" id="PTHR23416:SF23">
    <property type="entry name" value="ACETYLTRANSFERASE C18B11.09C-RELATED"/>
    <property type="match status" value="1"/>
</dbReference>
<keyword evidence="5" id="KW-0328">Glycosyltransferase</keyword>
<evidence type="ECO:0000256" key="2">
    <source>
        <dbReference type="ARBA" id="ARBA00022679"/>
    </source>
</evidence>
<comment type="similarity">
    <text evidence="1">Belongs to the transferase hexapeptide repeat family.</text>
</comment>
<dbReference type="PROSITE" id="PS00101">
    <property type="entry name" value="HEXAPEP_TRANSFERASES"/>
    <property type="match status" value="1"/>
</dbReference>
<dbReference type="PANTHER" id="PTHR23416">
    <property type="entry name" value="SIALIC ACID SYNTHASE-RELATED"/>
    <property type="match status" value="1"/>
</dbReference>
<evidence type="ECO:0000256" key="1">
    <source>
        <dbReference type="ARBA" id="ARBA00007274"/>
    </source>
</evidence>
<dbReference type="GO" id="GO:0016757">
    <property type="term" value="F:glycosyltransferase activity"/>
    <property type="evidence" value="ECO:0007669"/>
    <property type="project" value="UniProtKB-KW"/>
</dbReference>
<evidence type="ECO:0000256" key="4">
    <source>
        <dbReference type="SAM" id="Phobius"/>
    </source>
</evidence>
<dbReference type="Pfam" id="PF13692">
    <property type="entry name" value="Glyco_trans_1_4"/>
    <property type="match status" value="1"/>
</dbReference>
<reference evidence="5 6" key="1">
    <citation type="submission" date="2023-12" db="EMBL/GenBank/DDBJ databases">
        <title>Whole genome sequencing of Paenibacillus phoenicis isolated from the Phoenix Mars Lander spacecraft assembly facility.</title>
        <authorList>
            <person name="Garcia A."/>
            <person name="Venkateswaran K."/>
        </authorList>
    </citation>
    <scope>NUCLEOTIDE SEQUENCE [LARGE SCALE GENOMIC DNA]</scope>
    <source>
        <strain evidence="5 6">3PO2SA</strain>
    </source>
</reference>
<dbReference type="SUPFAM" id="SSF53756">
    <property type="entry name" value="UDP-Glycosyltransferase/glycogen phosphorylase"/>
    <property type="match status" value="1"/>
</dbReference>
<comment type="caution">
    <text evidence="5">The sequence shown here is derived from an EMBL/GenBank/DDBJ whole genome shotgun (WGS) entry which is preliminary data.</text>
</comment>
<keyword evidence="6" id="KW-1185">Reference proteome</keyword>
<organism evidence="5 6">
    <name type="scientific">Paenibacillus phoenicis</name>
    <dbReference type="NCBI Taxonomy" id="554117"/>
    <lineage>
        <taxon>Bacteria</taxon>
        <taxon>Bacillati</taxon>
        <taxon>Bacillota</taxon>
        <taxon>Bacilli</taxon>
        <taxon>Bacillales</taxon>
        <taxon>Paenibacillaceae</taxon>
        <taxon>Paenibacillus</taxon>
    </lineage>
</organism>
<protein>
    <submittedName>
        <fullName evidence="5">Glycosyltransferase</fullName>
        <ecNumber evidence="5">2.4.-.-</ecNumber>
    </submittedName>
</protein>
<keyword evidence="4" id="KW-0472">Membrane</keyword>
<keyword evidence="3" id="KW-0677">Repeat</keyword>
<feature type="transmembrane region" description="Helical" evidence="4">
    <location>
        <begin position="16"/>
        <end position="36"/>
    </location>
</feature>
<gene>
    <name evidence="5" type="ORF">U9M73_15120</name>
</gene>
<accession>A0ABU5PMV7</accession>
<dbReference type="Pfam" id="PF00132">
    <property type="entry name" value="Hexapep"/>
    <property type="match status" value="1"/>
</dbReference>
<keyword evidence="4" id="KW-1133">Transmembrane helix</keyword>
<dbReference type="InterPro" id="IPR001451">
    <property type="entry name" value="Hexapep"/>
</dbReference>
<name>A0ABU5PMV7_9BACL</name>
<dbReference type="InterPro" id="IPR051159">
    <property type="entry name" value="Hexapeptide_acetyltransf"/>
</dbReference>
<dbReference type="CDD" id="cd04647">
    <property type="entry name" value="LbH_MAT_like"/>
    <property type="match status" value="1"/>
</dbReference>
<dbReference type="Gene3D" id="2.160.10.10">
    <property type="entry name" value="Hexapeptide repeat proteins"/>
    <property type="match status" value="1"/>
</dbReference>
<evidence type="ECO:0000313" key="6">
    <source>
        <dbReference type="Proteomes" id="UP001292216"/>
    </source>
</evidence>
<dbReference type="EMBL" id="JAYERP010000001">
    <property type="protein sequence ID" value="MEA3571284.1"/>
    <property type="molecule type" value="Genomic_DNA"/>
</dbReference>
<evidence type="ECO:0000256" key="3">
    <source>
        <dbReference type="ARBA" id="ARBA00022737"/>
    </source>
</evidence>
<evidence type="ECO:0000313" key="5">
    <source>
        <dbReference type="EMBL" id="MEA3571284.1"/>
    </source>
</evidence>
<dbReference type="SUPFAM" id="SSF51161">
    <property type="entry name" value="Trimeric LpxA-like enzymes"/>
    <property type="match status" value="1"/>
</dbReference>
<dbReference type="Proteomes" id="UP001292216">
    <property type="component" value="Unassembled WGS sequence"/>
</dbReference>
<keyword evidence="4" id="KW-0812">Transmembrane</keyword>
<dbReference type="InterPro" id="IPR011004">
    <property type="entry name" value="Trimer_LpxA-like_sf"/>
</dbReference>
<dbReference type="Gene3D" id="3.40.50.2000">
    <property type="entry name" value="Glycogen Phosphorylase B"/>
    <property type="match status" value="2"/>
</dbReference>
<dbReference type="EC" id="2.4.-.-" evidence="5"/>
<dbReference type="CDD" id="cd03801">
    <property type="entry name" value="GT4_PimA-like"/>
    <property type="match status" value="1"/>
</dbReference>
<keyword evidence="2 5" id="KW-0808">Transferase</keyword>
<proteinExistence type="inferred from homology"/>
<dbReference type="InterPro" id="IPR018357">
    <property type="entry name" value="Hexapep_transf_CS"/>
</dbReference>
<dbReference type="RefSeq" id="WP_323077892.1">
    <property type="nucleotide sequence ID" value="NZ_JAYERP010000001.1"/>
</dbReference>
<sequence length="621" mass="71204">MKDLLRKMRRVLQKHTIYYWLVAFLYWFFNNFLTYFPNHWVRVHYLKFFLRAKISRSAYLGKGQEVTGYHTGVSLRIGNNTIINRNCYLDGRAGLTVGNNVNISFGVSIITLQHDYNDPEFCCSAGAVNIQDYVWIGAKAIVLPGVTIGEGAVVAAGAVVTRDVPPYTVVGGVPAKYISDRNKQLTYTNTFKPLLDTDIADDSNYYRSMNKLHTQKKKSIALITLSPFIPADSGGKLAIANTIIPLANEYDYHLFTFIEEGDKTYENNKEEYDKIFKSVTLINKPKMLHELKKTEKIKFLLKHILYGLPLMDISFYSSEMVKAVKRLSHTNGLDLIEAHNLHCAYLKNFIPKVPMILVNQNIEGDLFPFWEPDTNSRIKRVFWRKIANISRRNTYQIEIENKYKIETKIFLSRDDMNRVNNIETYCELIPIAFDTTQYHKKKRMDAKTHVLWLGGFGWYPNEEGMRWFISEVYPLVKDNDNLVFHIIGAAPFAELLSLHEPEKFEVLGRVDDIAPYLQMSSVLISPILSGSGVRIKILESMSQGLAVVSTSRGAKGLSVEHGKDILITDDRIEFANYLNKLAEDNSLVETLGMNALEYIKNNHSLEHALFMKRRAYKRVTL</sequence>